<comment type="caution">
    <text evidence="8">The sequence shown here is derived from an EMBL/GenBank/DDBJ whole genome shotgun (WGS) entry which is preliminary data.</text>
</comment>
<evidence type="ECO:0000256" key="5">
    <source>
        <dbReference type="ARBA" id="ARBA00023136"/>
    </source>
</evidence>
<evidence type="ECO:0000256" key="1">
    <source>
        <dbReference type="ARBA" id="ARBA00004651"/>
    </source>
</evidence>
<evidence type="ECO:0000256" key="3">
    <source>
        <dbReference type="ARBA" id="ARBA00022692"/>
    </source>
</evidence>
<evidence type="ECO:0000256" key="7">
    <source>
        <dbReference type="SAM" id="Phobius"/>
    </source>
</evidence>
<gene>
    <name evidence="8" type="ORF">LXN57_11245</name>
</gene>
<feature type="compositionally biased region" description="Low complexity" evidence="6">
    <location>
        <begin position="456"/>
        <end position="471"/>
    </location>
</feature>
<dbReference type="InterPro" id="IPR010343">
    <property type="entry name" value="ArAE_1"/>
</dbReference>
<dbReference type="Pfam" id="PF06081">
    <property type="entry name" value="ArAE_1"/>
    <property type="match status" value="1"/>
</dbReference>
<reference evidence="8 9" key="1">
    <citation type="submission" date="2022-06" db="EMBL/GenBank/DDBJ databases">
        <title>Actinoplanes abujensis sp. nov., isolated from Nigerian arid soil.</title>
        <authorList>
            <person name="Ding P."/>
        </authorList>
    </citation>
    <scope>NUCLEOTIDE SEQUENCE [LARGE SCALE GENOMIC DNA]</scope>
    <source>
        <strain evidence="9">TRM88002</strain>
    </source>
</reference>
<feature type="transmembrane region" description="Helical" evidence="7">
    <location>
        <begin position="21"/>
        <end position="40"/>
    </location>
</feature>
<evidence type="ECO:0000256" key="4">
    <source>
        <dbReference type="ARBA" id="ARBA00022989"/>
    </source>
</evidence>
<dbReference type="Proteomes" id="UP001523216">
    <property type="component" value="Unassembled WGS sequence"/>
</dbReference>
<dbReference type="RefSeq" id="WP_251797986.1">
    <property type="nucleotide sequence ID" value="NZ_JAMQOL010000013.1"/>
</dbReference>
<organism evidence="8 9">
    <name type="scientific">Paractinoplanes hotanensis</name>
    <dbReference type="NCBI Taxonomy" id="2906497"/>
    <lineage>
        <taxon>Bacteria</taxon>
        <taxon>Bacillati</taxon>
        <taxon>Actinomycetota</taxon>
        <taxon>Actinomycetes</taxon>
        <taxon>Micromonosporales</taxon>
        <taxon>Micromonosporaceae</taxon>
        <taxon>Paractinoplanes</taxon>
    </lineage>
</organism>
<keyword evidence="3 7" id="KW-0812">Transmembrane</keyword>
<keyword evidence="5 7" id="KW-0472">Membrane</keyword>
<keyword evidence="9" id="KW-1185">Reference proteome</keyword>
<feature type="region of interest" description="Disordered" evidence="6">
    <location>
        <begin position="428"/>
        <end position="497"/>
    </location>
</feature>
<feature type="transmembrane region" description="Helical" evidence="7">
    <location>
        <begin position="46"/>
        <end position="64"/>
    </location>
</feature>
<keyword evidence="4 7" id="KW-1133">Transmembrane helix</keyword>
<evidence type="ECO:0000256" key="6">
    <source>
        <dbReference type="SAM" id="MobiDB-lite"/>
    </source>
</evidence>
<name>A0ABT0XWH4_9ACTN</name>
<sequence length="497" mass="52238">MRLTTYLRHPWTTVLARWGRIPGIRTAKVTLAAVLAYVAADLLNTTASPILAPLTAILVVQLTVYQTVAEGLQRVLSVLAGVLVAVGLAAVAGLSWWSLGVVVGVSLVLGQILRLGPHTLEVPISAMLVLAVGGAAAPQAAAGRVYETLIGAAIGIAVNFAIVPPVHVESAGSAVAGLATRLGDFLRPLATQLRAGWSRQDAQDWLTAARGLSASVLQADHSLVRAEQSAVLNPRGAEVRVAQPRLRTALTAIEYCTIVVRTLCREIFDRTFYLPPELEAEAYSPAARLALADVLDVAAAALDGVATVAAGGEPVDVTRARVAELLNELNQRREVLGRLLLVDPHADAAAWQQHGALLTAVDRLRVEIEAAVRPAAQPWRPPSLTKGPRRAARRVVGAAEQTLPLVSRRSRQVVRRMMNVAAEAATDAAAHLANPDPRAPRFPRHSATTSPSVEQAAADAAAAALRAAADSLAEEDAAQPLPRPGSTEPKPGQNRPG</sequence>
<keyword evidence="2" id="KW-1003">Cell membrane</keyword>
<feature type="transmembrane region" description="Helical" evidence="7">
    <location>
        <begin position="76"/>
        <end position="99"/>
    </location>
</feature>
<proteinExistence type="predicted"/>
<evidence type="ECO:0000313" key="8">
    <source>
        <dbReference type="EMBL" id="MCM4078142.1"/>
    </source>
</evidence>
<comment type="subcellular location">
    <subcellularLocation>
        <location evidence="1">Cell membrane</location>
        <topology evidence="1">Multi-pass membrane protein</topology>
    </subcellularLocation>
</comment>
<dbReference type="EMBL" id="JAMQOL010000013">
    <property type="protein sequence ID" value="MCM4078142.1"/>
    <property type="molecule type" value="Genomic_DNA"/>
</dbReference>
<protein>
    <submittedName>
        <fullName evidence="8">Aromatic acid exporter family protein</fullName>
    </submittedName>
</protein>
<accession>A0ABT0XWH4</accession>
<evidence type="ECO:0000256" key="2">
    <source>
        <dbReference type="ARBA" id="ARBA00022475"/>
    </source>
</evidence>
<evidence type="ECO:0000313" key="9">
    <source>
        <dbReference type="Proteomes" id="UP001523216"/>
    </source>
</evidence>